<name>A0A5J4WKV2_9EUKA</name>
<evidence type="ECO:0000313" key="3">
    <source>
        <dbReference type="Proteomes" id="UP000324800"/>
    </source>
</evidence>
<comment type="caution">
    <text evidence="2">The sequence shown here is derived from an EMBL/GenBank/DDBJ whole genome shotgun (WGS) entry which is preliminary data.</text>
</comment>
<accession>A0A5J4WKV2</accession>
<gene>
    <name evidence="2" type="ORF">EZS28_008848</name>
</gene>
<sequence length="329" mass="37398">MEWLDSLIYESGSKDHDQLTNELGKIVGNGTDGKVNENQYEHAIKPKHFIIGNDGLRQKDSKTQLHATVNGEANPEINIIKISANTPPHNVNGSDGLGRNGCEIQQQAPTKENGHENLQTIKNTVNENNNEQANDMIARGNENKLETNNENQHKQETKLQDKGNTKLKGTSSLYTTYSKQELGNSKILQSESQPSSIATPPKLTQVKWKVVVLKQRKQPTTDRDTRSKISFQKSISDKSLRIHEARANFDVPNHYTPQERRRERLHGYIRRFEKNPVMPIRNEQIKWSNVPAQLIKIPPHVTMTTDVAHSRWRSAVERELEMIVMAHGT</sequence>
<dbReference type="Proteomes" id="UP000324800">
    <property type="component" value="Unassembled WGS sequence"/>
</dbReference>
<dbReference type="EMBL" id="SNRW01001634">
    <property type="protein sequence ID" value="KAA6395624.1"/>
    <property type="molecule type" value="Genomic_DNA"/>
</dbReference>
<protein>
    <submittedName>
        <fullName evidence="2">Uncharacterized protein</fullName>
    </submittedName>
</protein>
<reference evidence="2 3" key="1">
    <citation type="submission" date="2019-03" db="EMBL/GenBank/DDBJ databases">
        <title>Single cell metagenomics reveals metabolic interactions within the superorganism composed of flagellate Streblomastix strix and complex community of Bacteroidetes bacteria on its surface.</title>
        <authorList>
            <person name="Treitli S.C."/>
            <person name="Kolisko M."/>
            <person name="Husnik F."/>
            <person name="Keeling P."/>
            <person name="Hampl V."/>
        </authorList>
    </citation>
    <scope>NUCLEOTIDE SEQUENCE [LARGE SCALE GENOMIC DNA]</scope>
    <source>
        <strain evidence="2">ST1C</strain>
    </source>
</reference>
<proteinExistence type="predicted"/>
<evidence type="ECO:0000313" key="2">
    <source>
        <dbReference type="EMBL" id="KAA6395624.1"/>
    </source>
</evidence>
<evidence type="ECO:0000256" key="1">
    <source>
        <dbReference type="SAM" id="MobiDB-lite"/>
    </source>
</evidence>
<feature type="compositionally biased region" description="Basic and acidic residues" evidence="1">
    <location>
        <begin position="147"/>
        <end position="164"/>
    </location>
</feature>
<organism evidence="2 3">
    <name type="scientific">Streblomastix strix</name>
    <dbReference type="NCBI Taxonomy" id="222440"/>
    <lineage>
        <taxon>Eukaryota</taxon>
        <taxon>Metamonada</taxon>
        <taxon>Preaxostyla</taxon>
        <taxon>Oxymonadida</taxon>
        <taxon>Streblomastigidae</taxon>
        <taxon>Streblomastix</taxon>
    </lineage>
</organism>
<feature type="region of interest" description="Disordered" evidence="1">
    <location>
        <begin position="147"/>
        <end position="170"/>
    </location>
</feature>
<dbReference type="AlphaFoldDB" id="A0A5J4WKV2"/>